<dbReference type="OrthoDB" id="63519at2"/>
<dbReference type="PANTHER" id="PTHR43689:SF8">
    <property type="entry name" value="ALPHA_BETA-HYDROLASES SUPERFAMILY PROTEIN"/>
    <property type="match status" value="1"/>
</dbReference>
<evidence type="ECO:0000313" key="2">
    <source>
        <dbReference type="EMBL" id="RRO16357.1"/>
    </source>
</evidence>
<comment type="caution">
    <text evidence="2">The sequence shown here is derived from an EMBL/GenBank/DDBJ whole genome shotgun (WGS) entry which is preliminary data.</text>
</comment>
<dbReference type="SUPFAM" id="SSF53474">
    <property type="entry name" value="alpha/beta-Hydrolases"/>
    <property type="match status" value="1"/>
</dbReference>
<sequence>MQVAEFGEGPRVVLVHGPGTWARHDTFGFGAQLELADEFQVVLPDRRGYGGSPDVERNDYRQDAEDVAELVGEGAHLVGHSSGGVVAMLAALHNPAAVRSLTLIEPACFQIALDAPVVAEAVRRNREALAAFPEGTSDEDLVRLNFESVGFPAPEPTPELVRATRTALREFPSWEAHIPVEGLTRLPVQVITGTWDVAPPAYRTHGGEPLLECARATAQRLDAEVLRVPGTSHWPHSQRADVVNPELRRFWRP</sequence>
<dbReference type="Proteomes" id="UP000274515">
    <property type="component" value="Unassembled WGS sequence"/>
</dbReference>
<protein>
    <submittedName>
        <fullName evidence="2">Alpha/beta hydrolase</fullName>
    </submittedName>
</protein>
<keyword evidence="3" id="KW-1185">Reference proteome</keyword>
<gene>
    <name evidence="2" type="ORF">EIL87_14825</name>
</gene>
<dbReference type="Pfam" id="PF12697">
    <property type="entry name" value="Abhydrolase_6"/>
    <property type="match status" value="1"/>
</dbReference>
<organism evidence="2 3">
    <name type="scientific">Saccharopolyspora rhizosphaerae</name>
    <dbReference type="NCBI Taxonomy" id="2492662"/>
    <lineage>
        <taxon>Bacteria</taxon>
        <taxon>Bacillati</taxon>
        <taxon>Actinomycetota</taxon>
        <taxon>Actinomycetes</taxon>
        <taxon>Pseudonocardiales</taxon>
        <taxon>Pseudonocardiaceae</taxon>
        <taxon>Saccharopolyspora</taxon>
    </lineage>
</organism>
<evidence type="ECO:0000259" key="1">
    <source>
        <dbReference type="Pfam" id="PF12697"/>
    </source>
</evidence>
<evidence type="ECO:0000313" key="3">
    <source>
        <dbReference type="Proteomes" id="UP000274515"/>
    </source>
</evidence>
<dbReference type="PANTHER" id="PTHR43689">
    <property type="entry name" value="HYDROLASE"/>
    <property type="match status" value="1"/>
</dbReference>
<accession>A0A426JTA2</accession>
<name>A0A426JTA2_9PSEU</name>
<keyword evidence="2" id="KW-0378">Hydrolase</keyword>
<dbReference type="AlphaFoldDB" id="A0A426JTA2"/>
<dbReference type="InterPro" id="IPR000073">
    <property type="entry name" value="AB_hydrolase_1"/>
</dbReference>
<reference evidence="2 3" key="1">
    <citation type="submission" date="2018-11" db="EMBL/GenBank/DDBJ databases">
        <title>Saccharopolyspora rhizosphaerae sp. nov., an actinomycete isolated from rhizosphere soil in Thailand.</title>
        <authorList>
            <person name="Intra B."/>
            <person name="Euanorasetr J."/>
            <person name="Take A."/>
            <person name="Inahashi Y."/>
            <person name="Mori M."/>
            <person name="Panbangred W."/>
            <person name="Matsumoto A."/>
        </authorList>
    </citation>
    <scope>NUCLEOTIDE SEQUENCE [LARGE SCALE GENOMIC DNA]</scope>
    <source>
        <strain evidence="2 3">H219</strain>
    </source>
</reference>
<dbReference type="Gene3D" id="3.40.50.1820">
    <property type="entry name" value="alpha/beta hydrolase"/>
    <property type="match status" value="1"/>
</dbReference>
<dbReference type="InterPro" id="IPR029058">
    <property type="entry name" value="AB_hydrolase_fold"/>
</dbReference>
<dbReference type="EMBL" id="RSAA01000014">
    <property type="protein sequence ID" value="RRO16357.1"/>
    <property type="molecule type" value="Genomic_DNA"/>
</dbReference>
<dbReference type="GO" id="GO:0016787">
    <property type="term" value="F:hydrolase activity"/>
    <property type="evidence" value="ECO:0007669"/>
    <property type="project" value="UniProtKB-KW"/>
</dbReference>
<proteinExistence type="predicted"/>
<feature type="domain" description="AB hydrolase-1" evidence="1">
    <location>
        <begin position="12"/>
        <end position="243"/>
    </location>
</feature>